<dbReference type="AlphaFoldDB" id="A0AA35MCN7"/>
<dbReference type="Pfam" id="PF20253">
    <property type="entry name" value="DUF6604"/>
    <property type="match status" value="1"/>
</dbReference>
<keyword evidence="4" id="KW-1185">Reference proteome</keyword>
<reference evidence="3" key="1">
    <citation type="submission" date="2023-01" db="EMBL/GenBank/DDBJ databases">
        <authorList>
            <person name="Piombo E."/>
        </authorList>
    </citation>
    <scope>NUCLEOTIDE SEQUENCE</scope>
</reference>
<proteinExistence type="predicted"/>
<sequence>MEDRNLYMTYKRDTKYLVYWMIHAPNHILRGLEKPEHDSLGLNTTGQTTVSGLVAMSKLIAANVIPVRSVIQRLLKSIIDARSQPGNPDEEADLDELILSNKFSTLRVTTGQAGESESDADDSEPEIHNAPRRRQASKAGKGKKGKVKKKACNKKASGRTKSTLREADLDDVPLERFRIIEDFNEGQ</sequence>
<gene>
    <name evidence="3" type="ORF">CCHLO57077_00012137</name>
</gene>
<dbReference type="EMBL" id="CABFNP030001260">
    <property type="protein sequence ID" value="CAI6094717.1"/>
    <property type="molecule type" value="Genomic_DNA"/>
</dbReference>
<protein>
    <recommendedName>
        <fullName evidence="2">DUF6604 domain-containing protein</fullName>
    </recommendedName>
</protein>
<accession>A0AA35MCN7</accession>
<organism evidence="3 4">
    <name type="scientific">Clonostachys chloroleuca</name>
    <dbReference type="NCBI Taxonomy" id="1926264"/>
    <lineage>
        <taxon>Eukaryota</taxon>
        <taxon>Fungi</taxon>
        <taxon>Dikarya</taxon>
        <taxon>Ascomycota</taxon>
        <taxon>Pezizomycotina</taxon>
        <taxon>Sordariomycetes</taxon>
        <taxon>Hypocreomycetidae</taxon>
        <taxon>Hypocreales</taxon>
        <taxon>Bionectriaceae</taxon>
        <taxon>Clonostachys</taxon>
    </lineage>
</organism>
<dbReference type="Proteomes" id="UP001160390">
    <property type="component" value="Unassembled WGS sequence"/>
</dbReference>
<feature type="compositionally biased region" description="Basic residues" evidence="1">
    <location>
        <begin position="130"/>
        <end position="158"/>
    </location>
</feature>
<feature type="region of interest" description="Disordered" evidence="1">
    <location>
        <begin position="109"/>
        <end position="168"/>
    </location>
</feature>
<name>A0AA35MCN7_9HYPO</name>
<evidence type="ECO:0000313" key="4">
    <source>
        <dbReference type="Proteomes" id="UP001160390"/>
    </source>
</evidence>
<feature type="domain" description="DUF6604" evidence="2">
    <location>
        <begin position="9"/>
        <end position="84"/>
    </location>
</feature>
<dbReference type="InterPro" id="IPR046539">
    <property type="entry name" value="DUF6604"/>
</dbReference>
<evidence type="ECO:0000313" key="3">
    <source>
        <dbReference type="EMBL" id="CAI6094717.1"/>
    </source>
</evidence>
<evidence type="ECO:0000259" key="2">
    <source>
        <dbReference type="Pfam" id="PF20253"/>
    </source>
</evidence>
<comment type="caution">
    <text evidence="3">The sequence shown here is derived from an EMBL/GenBank/DDBJ whole genome shotgun (WGS) entry which is preliminary data.</text>
</comment>
<evidence type="ECO:0000256" key="1">
    <source>
        <dbReference type="SAM" id="MobiDB-lite"/>
    </source>
</evidence>